<feature type="chain" id="PRO_5045874833" description="DUF4249 domain-containing protein" evidence="1">
    <location>
        <begin position="23"/>
        <end position="274"/>
    </location>
</feature>
<name>A0ABR8WKL7_9FLAO</name>
<reference evidence="2 3" key="1">
    <citation type="submission" date="2020-08" db="EMBL/GenBank/DDBJ databases">
        <title>A Genomic Blueprint of the Chicken Gut Microbiome.</title>
        <authorList>
            <person name="Gilroy R."/>
            <person name="Ravi A."/>
            <person name="Getino M."/>
            <person name="Pursley I."/>
            <person name="Horton D.L."/>
            <person name="Alikhan N.-F."/>
            <person name="Baker D."/>
            <person name="Gharbi K."/>
            <person name="Hall N."/>
            <person name="Watson M."/>
            <person name="Adriaenssens E.M."/>
            <person name="Foster-Nyarko E."/>
            <person name="Jarju S."/>
            <person name="Secka A."/>
            <person name="Antonio M."/>
            <person name="Oren A."/>
            <person name="Chaudhuri R."/>
            <person name="La Ragione R.M."/>
            <person name="Hildebrand F."/>
            <person name="Pallen M.J."/>
        </authorList>
    </citation>
    <scope>NUCLEOTIDE SEQUENCE [LARGE SCALE GENOMIC DNA]</scope>
    <source>
        <strain evidence="2 3">Sa1CVA4</strain>
    </source>
</reference>
<evidence type="ECO:0008006" key="4">
    <source>
        <dbReference type="Google" id="ProtNLM"/>
    </source>
</evidence>
<comment type="caution">
    <text evidence="2">The sequence shown here is derived from an EMBL/GenBank/DDBJ whole genome shotgun (WGS) entry which is preliminary data.</text>
</comment>
<evidence type="ECO:0000313" key="3">
    <source>
        <dbReference type="Proteomes" id="UP000626242"/>
    </source>
</evidence>
<keyword evidence="1" id="KW-0732">Signal</keyword>
<evidence type="ECO:0000256" key="1">
    <source>
        <dbReference type="SAM" id="SignalP"/>
    </source>
</evidence>
<dbReference type="RefSeq" id="WP_251832820.1">
    <property type="nucleotide sequence ID" value="NZ_JACSPS010000001.1"/>
</dbReference>
<organism evidence="2 3">
    <name type="scientific">Kaistella pullorum</name>
    <dbReference type="NCBI Taxonomy" id="2763074"/>
    <lineage>
        <taxon>Bacteria</taxon>
        <taxon>Pseudomonadati</taxon>
        <taxon>Bacteroidota</taxon>
        <taxon>Flavobacteriia</taxon>
        <taxon>Flavobacteriales</taxon>
        <taxon>Weeksellaceae</taxon>
        <taxon>Chryseobacterium group</taxon>
        <taxon>Kaistella</taxon>
    </lineage>
</organism>
<feature type="signal peptide" evidence="1">
    <location>
        <begin position="1"/>
        <end position="22"/>
    </location>
</feature>
<evidence type="ECO:0000313" key="2">
    <source>
        <dbReference type="EMBL" id="MBD8017620.1"/>
    </source>
</evidence>
<gene>
    <name evidence="2" type="ORF">H9628_03970</name>
</gene>
<sequence length="274" mass="31722">MKISRLLLLLLFVVLSCEREQAVQTPPEDPLVAKIAVRVLSPGAMPYNNEELTIDFSYDHQNKLIRRTGGFLPISGSTGYNYGPFTKLLGTSLAYTGNKVVVENFSTSTEFTVPKNTRNLTLNPHQQIETREISNVNVYLFKRETYIYKGGKLDEIKTTFPNMPYDPTDPNDYIYSFSEKFFFNSAGNLIRTEYVELQDGVPSPHYKRVRLFENFDNSYNPFKRFTLLDEYFYRSISKNNFRTYREILTQNGTSTASVQEWEFNYDSAVNIIIN</sequence>
<accession>A0ABR8WKL7</accession>
<dbReference type="PROSITE" id="PS51257">
    <property type="entry name" value="PROKAR_LIPOPROTEIN"/>
    <property type="match status" value="1"/>
</dbReference>
<proteinExistence type="predicted"/>
<protein>
    <recommendedName>
        <fullName evidence="4">DUF4249 domain-containing protein</fullName>
    </recommendedName>
</protein>
<dbReference type="Proteomes" id="UP000626242">
    <property type="component" value="Unassembled WGS sequence"/>
</dbReference>
<dbReference type="EMBL" id="JACSPS010000001">
    <property type="protein sequence ID" value="MBD8017620.1"/>
    <property type="molecule type" value="Genomic_DNA"/>
</dbReference>
<keyword evidence="3" id="KW-1185">Reference proteome</keyword>